<feature type="non-terminal residue" evidence="2">
    <location>
        <position position="164"/>
    </location>
</feature>
<dbReference type="AlphaFoldDB" id="A0A3P6RR81"/>
<evidence type="ECO:0000256" key="1">
    <source>
        <dbReference type="SAM" id="MobiDB-lite"/>
    </source>
</evidence>
<sequence length="164" mass="18250">MSPNVSDVDEGIDDSDLADSLATVAENDNEDVFQSHSGTRSLADSSDTTPVASTITSHSEELVQKVVQLPTSVGNLLYLDVDSRLTFGKFKAWLGRKLGMDTTQFVVIKHYREDDKGYECNSKDDESVRSALDNVFKLGVKLRPPLRDDEKLIRVLQFDLNEPN</sequence>
<dbReference type="EMBL" id="UYRV01012034">
    <property type="protein sequence ID" value="VDK58583.1"/>
    <property type="molecule type" value="Genomic_DNA"/>
</dbReference>
<gene>
    <name evidence="2" type="ORF">CGOC_LOCUS4369</name>
</gene>
<evidence type="ECO:0000313" key="2">
    <source>
        <dbReference type="EMBL" id="VDK58583.1"/>
    </source>
</evidence>
<evidence type="ECO:0000313" key="3">
    <source>
        <dbReference type="Proteomes" id="UP000271889"/>
    </source>
</evidence>
<protein>
    <submittedName>
        <fullName evidence="2">Uncharacterized protein</fullName>
    </submittedName>
</protein>
<accession>A0A3P6RR81</accession>
<organism evidence="2 3">
    <name type="scientific">Cylicostephanus goldi</name>
    <name type="common">Nematode worm</name>
    <dbReference type="NCBI Taxonomy" id="71465"/>
    <lineage>
        <taxon>Eukaryota</taxon>
        <taxon>Metazoa</taxon>
        <taxon>Ecdysozoa</taxon>
        <taxon>Nematoda</taxon>
        <taxon>Chromadorea</taxon>
        <taxon>Rhabditida</taxon>
        <taxon>Rhabditina</taxon>
        <taxon>Rhabditomorpha</taxon>
        <taxon>Strongyloidea</taxon>
        <taxon>Strongylidae</taxon>
        <taxon>Cylicostephanus</taxon>
    </lineage>
</organism>
<feature type="region of interest" description="Disordered" evidence="1">
    <location>
        <begin position="27"/>
        <end position="54"/>
    </location>
</feature>
<dbReference type="Proteomes" id="UP000271889">
    <property type="component" value="Unassembled WGS sequence"/>
</dbReference>
<keyword evidence="3" id="KW-1185">Reference proteome</keyword>
<dbReference type="OrthoDB" id="5852289at2759"/>
<reference evidence="2 3" key="1">
    <citation type="submission" date="2018-11" db="EMBL/GenBank/DDBJ databases">
        <authorList>
            <consortium name="Pathogen Informatics"/>
        </authorList>
    </citation>
    <scope>NUCLEOTIDE SEQUENCE [LARGE SCALE GENOMIC DNA]</scope>
</reference>
<feature type="compositionally biased region" description="Polar residues" evidence="1">
    <location>
        <begin position="32"/>
        <end position="54"/>
    </location>
</feature>
<proteinExistence type="predicted"/>
<name>A0A3P6RR81_CYLGO</name>